<accession>H0EPZ1</accession>
<proteinExistence type="predicted"/>
<comment type="caution">
    <text evidence="2">The sequence shown here is derived from an EMBL/GenBank/DDBJ whole genome shotgun (WGS) entry which is preliminary data.</text>
</comment>
<dbReference type="InParanoid" id="H0EPZ1"/>
<evidence type="ECO:0000313" key="3">
    <source>
        <dbReference type="Proteomes" id="UP000005446"/>
    </source>
</evidence>
<name>H0EPZ1_GLAL7</name>
<dbReference type="EMBL" id="AGUE01000117">
    <property type="protein sequence ID" value="EHK99433.1"/>
    <property type="molecule type" value="Genomic_DNA"/>
</dbReference>
<gene>
    <name evidence="2" type="ORF">M7I_4732</name>
</gene>
<feature type="region of interest" description="Disordered" evidence="1">
    <location>
        <begin position="125"/>
        <end position="145"/>
    </location>
</feature>
<organism evidence="2 3">
    <name type="scientific">Glarea lozoyensis (strain ATCC 74030 / MF5533)</name>
    <dbReference type="NCBI Taxonomy" id="1104152"/>
    <lineage>
        <taxon>Eukaryota</taxon>
        <taxon>Fungi</taxon>
        <taxon>Dikarya</taxon>
        <taxon>Ascomycota</taxon>
        <taxon>Pezizomycotina</taxon>
        <taxon>Leotiomycetes</taxon>
        <taxon>Helotiales</taxon>
        <taxon>Helotiaceae</taxon>
        <taxon>Glarea</taxon>
    </lineage>
</organism>
<dbReference type="HOGENOM" id="CLU_1787047_0_0_1"/>
<sequence>MLKEHRPQLKKKRGRASLKIGIPTPQSEEIVASEEPANHFHTHRAENSHSPTLQEPSRLSIHRAQNPNINSCSTEESDNINEPRGPKPVGPKPLKSSRLPRAKGRKKKIQFVKTNLGRIDEEVKEEVQMEVVEEEEERGRRRTRD</sequence>
<reference evidence="2 3" key="1">
    <citation type="journal article" date="2012" name="Eukaryot. Cell">
        <title>Genome sequence of the fungus Glarea lozoyensis: the first genome sequence of a species from the Helotiaceae family.</title>
        <authorList>
            <person name="Youssar L."/>
            <person name="Gruening B.A."/>
            <person name="Erxleben A."/>
            <person name="Guenther S."/>
            <person name="Huettel W."/>
        </authorList>
    </citation>
    <scope>NUCLEOTIDE SEQUENCE [LARGE SCALE GENOMIC DNA]</scope>
    <source>
        <strain evidence="3">ATCC 74030 / MF5533</strain>
    </source>
</reference>
<evidence type="ECO:0000256" key="1">
    <source>
        <dbReference type="SAM" id="MobiDB-lite"/>
    </source>
</evidence>
<keyword evidence="3" id="KW-1185">Reference proteome</keyword>
<dbReference type="OrthoDB" id="10611477at2759"/>
<feature type="region of interest" description="Disordered" evidence="1">
    <location>
        <begin position="1"/>
        <end position="110"/>
    </location>
</feature>
<dbReference type="Proteomes" id="UP000005446">
    <property type="component" value="Unassembled WGS sequence"/>
</dbReference>
<feature type="compositionally biased region" description="Basic residues" evidence="1">
    <location>
        <begin position="98"/>
        <end position="110"/>
    </location>
</feature>
<protein>
    <submittedName>
        <fullName evidence="2">Uncharacterized protein</fullName>
    </submittedName>
</protein>
<dbReference type="AlphaFoldDB" id="H0EPZ1"/>
<evidence type="ECO:0000313" key="2">
    <source>
        <dbReference type="EMBL" id="EHK99433.1"/>
    </source>
</evidence>
<feature type="compositionally biased region" description="Polar residues" evidence="1">
    <location>
        <begin position="48"/>
        <end position="74"/>
    </location>
</feature>